<evidence type="ECO:0000313" key="2">
    <source>
        <dbReference type="Proteomes" id="UP001378956"/>
    </source>
</evidence>
<dbReference type="PROSITE" id="PS51257">
    <property type="entry name" value="PROKAR_LIPOPROTEIN"/>
    <property type="match status" value="1"/>
</dbReference>
<proteinExistence type="predicted"/>
<gene>
    <name evidence="1" type="ORF">WAE58_01460</name>
</gene>
<evidence type="ECO:0000313" key="1">
    <source>
        <dbReference type="EMBL" id="MEJ2901070.1"/>
    </source>
</evidence>
<dbReference type="Proteomes" id="UP001378956">
    <property type="component" value="Unassembled WGS sequence"/>
</dbReference>
<comment type="caution">
    <text evidence="1">The sequence shown here is derived from an EMBL/GenBank/DDBJ whole genome shotgun (WGS) entry which is preliminary data.</text>
</comment>
<dbReference type="RefSeq" id="WP_172663413.1">
    <property type="nucleotide sequence ID" value="NZ_CBFGNQ010000004.1"/>
</dbReference>
<keyword evidence="2" id="KW-1185">Reference proteome</keyword>
<name>A0ABU8NFN9_9SPHI</name>
<reference evidence="1 2" key="1">
    <citation type="submission" date="2024-03" db="EMBL/GenBank/DDBJ databases">
        <title>Sequence of Lycoming College Course Isolates.</title>
        <authorList>
            <person name="Plotts O."/>
            <person name="Newman J."/>
        </authorList>
    </citation>
    <scope>NUCLEOTIDE SEQUENCE [LARGE SCALE GENOMIC DNA]</scope>
    <source>
        <strain evidence="1 2">CJB-3</strain>
    </source>
</reference>
<sequence length="190" mass="22141">MKIYRLLLFIISSVVLIGCDGSGKPAYKYTKQETNQFLDEIVKNAKVTIGNITEIEKQPTDELYIVTRYPLSKEKLDEYNKNNHSLKNKDNDISDFATYIFKGYNLVNEKNEKLQFVDKGRAVYLREGGLWEHNNVLCENLAIDIELNKTYERLKGYITIEFEMPGNIFGRLKREVKIPVNMTIYDKVPE</sequence>
<accession>A0ABU8NFN9</accession>
<evidence type="ECO:0008006" key="3">
    <source>
        <dbReference type="Google" id="ProtNLM"/>
    </source>
</evidence>
<protein>
    <recommendedName>
        <fullName evidence="3">Lipoprotein</fullName>
    </recommendedName>
</protein>
<organism evidence="1 2">
    <name type="scientific">Pedobacter panaciterrae</name>
    <dbReference type="NCBI Taxonomy" id="363849"/>
    <lineage>
        <taxon>Bacteria</taxon>
        <taxon>Pseudomonadati</taxon>
        <taxon>Bacteroidota</taxon>
        <taxon>Sphingobacteriia</taxon>
        <taxon>Sphingobacteriales</taxon>
        <taxon>Sphingobacteriaceae</taxon>
        <taxon>Pedobacter</taxon>
    </lineage>
</organism>
<dbReference type="EMBL" id="JBBEUB010000001">
    <property type="protein sequence ID" value="MEJ2901070.1"/>
    <property type="molecule type" value="Genomic_DNA"/>
</dbReference>